<dbReference type="AlphaFoldDB" id="A0AAU9SX78"/>
<accession>A0AAU9SX78</accession>
<gene>
    <name evidence="1" type="ORF">TAV2_LOCUS19211</name>
</gene>
<sequence length="377" mass="41315">MRFLEVETGFPTPPSSATDRLPRSRWWTQSQSLLFSGKELTQQEKSATLKPSLLGCLTAFVVSIIVFFPILRCNVSFSVESISFSPSSAAWHVDFLVKYPSSRCAIYYDGDDVYAKLGPVNAAVLKTSHTRSSGGYTRFSVDLATENNQSDVVSASPRVFELDIKLSAKNTKNLYGNEIASGHFDVRCENLITDHLYNNDNSISIPKYSKYVLYLDKSTSRRFKIRIQVIPSHRLIFPSNDPIILPAGSAVKFTGISPQNTNKNPFPYSMPVFTPAIISTRISQITSPITSGIATTVSKTTFVSSPVTTCPKGSIDGDDDLAITSSPRSKRDLIGRKEILQPVTGLLATKPILHSAAETLAFAFAFETDTVSAKSSK</sequence>
<evidence type="ECO:0000313" key="2">
    <source>
        <dbReference type="Proteomes" id="UP000836841"/>
    </source>
</evidence>
<dbReference type="EMBL" id="OU466862">
    <property type="protein sequence ID" value="CAH2072199.1"/>
    <property type="molecule type" value="Genomic_DNA"/>
</dbReference>
<reference evidence="1 2" key="1">
    <citation type="submission" date="2022-03" db="EMBL/GenBank/DDBJ databases">
        <authorList>
            <person name="Nunn A."/>
            <person name="Chopra R."/>
            <person name="Nunn A."/>
            <person name="Contreras Garrido A."/>
        </authorList>
    </citation>
    <scope>NUCLEOTIDE SEQUENCE [LARGE SCALE GENOMIC DNA]</scope>
</reference>
<name>A0AAU9SX78_THLAR</name>
<dbReference type="Proteomes" id="UP000836841">
    <property type="component" value="Chromosome 6"/>
</dbReference>
<evidence type="ECO:0000313" key="1">
    <source>
        <dbReference type="EMBL" id="CAH2072199.1"/>
    </source>
</evidence>
<keyword evidence="2" id="KW-1185">Reference proteome</keyword>
<proteinExistence type="predicted"/>
<protein>
    <submittedName>
        <fullName evidence="1">Uncharacterized protein</fullName>
    </submittedName>
</protein>
<organism evidence="1 2">
    <name type="scientific">Thlaspi arvense</name>
    <name type="common">Field penny-cress</name>
    <dbReference type="NCBI Taxonomy" id="13288"/>
    <lineage>
        <taxon>Eukaryota</taxon>
        <taxon>Viridiplantae</taxon>
        <taxon>Streptophyta</taxon>
        <taxon>Embryophyta</taxon>
        <taxon>Tracheophyta</taxon>
        <taxon>Spermatophyta</taxon>
        <taxon>Magnoliopsida</taxon>
        <taxon>eudicotyledons</taxon>
        <taxon>Gunneridae</taxon>
        <taxon>Pentapetalae</taxon>
        <taxon>rosids</taxon>
        <taxon>malvids</taxon>
        <taxon>Brassicales</taxon>
        <taxon>Brassicaceae</taxon>
        <taxon>Thlaspideae</taxon>
        <taxon>Thlaspi</taxon>
    </lineage>
</organism>